<proteinExistence type="predicted"/>
<dbReference type="EMBL" id="CAKOGL010000026">
    <property type="protein sequence ID" value="CAH2103393.1"/>
    <property type="molecule type" value="Genomic_DNA"/>
</dbReference>
<dbReference type="GO" id="GO:0006351">
    <property type="term" value="P:DNA-templated transcription"/>
    <property type="evidence" value="ECO:0007669"/>
    <property type="project" value="InterPro"/>
</dbReference>
<dbReference type="AlphaFoldDB" id="A0AAU9UW13"/>
<dbReference type="GO" id="GO:0003714">
    <property type="term" value="F:transcription corepressor activity"/>
    <property type="evidence" value="ECO:0007669"/>
    <property type="project" value="InterPro"/>
</dbReference>
<dbReference type="InterPro" id="IPR022709">
    <property type="entry name" value="SCAI"/>
</dbReference>
<name>A0AAU9UW13_EUPED</name>
<reference evidence="1" key="1">
    <citation type="submission" date="2022-03" db="EMBL/GenBank/DDBJ databases">
        <authorList>
            <person name="Tunstrom K."/>
        </authorList>
    </citation>
    <scope>NUCLEOTIDE SEQUENCE</scope>
</reference>
<keyword evidence="2" id="KW-1185">Reference proteome</keyword>
<evidence type="ECO:0000313" key="2">
    <source>
        <dbReference type="Proteomes" id="UP001153954"/>
    </source>
</evidence>
<organism evidence="1 2">
    <name type="scientific">Euphydryas editha</name>
    <name type="common">Edith's checkerspot</name>
    <dbReference type="NCBI Taxonomy" id="104508"/>
    <lineage>
        <taxon>Eukaryota</taxon>
        <taxon>Metazoa</taxon>
        <taxon>Ecdysozoa</taxon>
        <taxon>Arthropoda</taxon>
        <taxon>Hexapoda</taxon>
        <taxon>Insecta</taxon>
        <taxon>Pterygota</taxon>
        <taxon>Neoptera</taxon>
        <taxon>Endopterygota</taxon>
        <taxon>Lepidoptera</taxon>
        <taxon>Glossata</taxon>
        <taxon>Ditrysia</taxon>
        <taxon>Papilionoidea</taxon>
        <taxon>Nymphalidae</taxon>
        <taxon>Nymphalinae</taxon>
        <taxon>Euphydryas</taxon>
    </lineage>
</organism>
<evidence type="ECO:0008006" key="3">
    <source>
        <dbReference type="Google" id="ProtNLM"/>
    </source>
</evidence>
<protein>
    <recommendedName>
        <fullName evidence="3">Protein SCAI</fullName>
    </recommendedName>
</protein>
<evidence type="ECO:0000313" key="1">
    <source>
        <dbReference type="EMBL" id="CAH2103393.1"/>
    </source>
</evidence>
<dbReference type="PANTHER" id="PTHR21243">
    <property type="entry name" value="PROTEIN SCAI"/>
    <property type="match status" value="1"/>
</dbReference>
<accession>A0AAU9UW13</accession>
<gene>
    <name evidence="1" type="ORF">EEDITHA_LOCUS17914</name>
</gene>
<sequence>MSPISEKERKIILEFCHLLEKSKQLFNGLRELTPYGNKQWQAHFGRTFDIFAKLWKFQQQFRPVLDQRYGLKRWQIGEIASKIGQLYYHFYLRTSEIAYLVEAYSFYLAIRGRQYYNLASKEAKSELMVKKLRYYARFIVVAILLRQSEIINELLIELEKQIVAYGQAYDPNDQAEWLKVLEEVRAFLNADPGVSVIDQENNNRIVTLSGRLSRHTIPSVERTLQMNLKLQDAIIIGSGTQLVKFSELTIDMFRMLQNLEWEIDVPIKDPFIDSPHASGEASKTPKRIGVHCVGGNVNPHKYLLFKPSACQVVTYVASTINELPKKGVLLIFISADGYHPHQNTHPENYTYDIGGLITSSKSDIYRDYNRETKAGSSKYKNKHILYPGDLQPFTRKPLVLIVDSDNSYAFQHISRTFGLPLLVLMSPLSLPPTINDRTSQGSLFTLFLHNPIAGLCNSCEIFTITLETWEKCSHLCDVFMKEAIHLLMRTRVDLTYHAFLGCEFLRLLILRYIFCECTLRLHRGFRARTNLPRASPPLPDELVENCDLMAMVLDIADCIGVREYFYDLSGSEAARD</sequence>
<comment type="caution">
    <text evidence="1">The sequence shown here is derived from an EMBL/GenBank/DDBJ whole genome shotgun (WGS) entry which is preliminary data.</text>
</comment>
<dbReference type="Proteomes" id="UP001153954">
    <property type="component" value="Unassembled WGS sequence"/>
</dbReference>
<dbReference type="Pfam" id="PF12070">
    <property type="entry name" value="SCAI"/>
    <property type="match status" value="1"/>
</dbReference>